<accession>A0A5N5VGR7</accession>
<evidence type="ECO:0000259" key="1">
    <source>
        <dbReference type="Pfam" id="PF26370"/>
    </source>
</evidence>
<proteinExistence type="predicted"/>
<organism evidence="2 3">
    <name type="scientific">Mycolicibacterium phlei DSM 43239 = CCUG 21000</name>
    <dbReference type="NCBI Taxonomy" id="1226750"/>
    <lineage>
        <taxon>Bacteria</taxon>
        <taxon>Bacillati</taxon>
        <taxon>Actinomycetota</taxon>
        <taxon>Actinomycetes</taxon>
        <taxon>Mycobacteriales</taxon>
        <taxon>Mycobacteriaceae</taxon>
        <taxon>Mycolicibacterium</taxon>
    </lineage>
</organism>
<dbReference type="InterPro" id="IPR058932">
    <property type="entry name" value="KDD_N"/>
</dbReference>
<dbReference type="RefSeq" id="WP_061482919.1">
    <property type="nucleotide sequence ID" value="NZ_ANBO01000001.1"/>
</dbReference>
<dbReference type="GeneID" id="74304917"/>
<dbReference type="SUPFAM" id="SSF51735">
    <property type="entry name" value="NAD(P)-binding Rossmann-fold domains"/>
    <property type="match status" value="1"/>
</dbReference>
<feature type="domain" description="L-erythro-3,5-diaminohexanoate dehydrogenase N-terminal" evidence="1">
    <location>
        <begin position="12"/>
        <end position="159"/>
    </location>
</feature>
<name>A0A5N5VGR7_MYCPH</name>
<evidence type="ECO:0000313" key="3">
    <source>
        <dbReference type="Proteomes" id="UP000325690"/>
    </source>
</evidence>
<sequence length="347" mass="36532">MTAPTDEATGVERVLAPAGALPQAAERLSTAEPLTGSEIEIEVEYLNLDAASYRDLAEHHGHDAARIRAEVLDIVATRGKMVNPRTGSGGMLVGRISRLASEKACAPFAVGDRVATLISLTATPLQIRDGLRRWAADSEVVPVDARAIVPAPRMITALPDDLPTPVALTVLDVCGAPAQAERILTRSLLSGTARHMLLLGGGKSAVLSAAVARRHGVQTVSVVPTAGEADRLRELGLFDAVVVGDATDPLGVRRAVEQRFPDLADVTFVCVNAAGCEHAALLATRQGGAILYFSMATSFTAVALGAEALCLDFDLYFGSGYVPGHATLALDIVRTDPQVRRFFDPEI</sequence>
<reference evidence="2 3" key="1">
    <citation type="submission" date="2012-10" db="EMBL/GenBank/DDBJ databases">
        <title>The draft sequence of the Mycobacterium pheli genome.</title>
        <authorList>
            <person name="Pettersson B.M.F."/>
            <person name="Das S."/>
            <person name="Dasgupta S."/>
            <person name="Bhattacharya A."/>
            <person name="Kirsebom L.A."/>
        </authorList>
    </citation>
    <scope>NUCLEOTIDE SEQUENCE [LARGE SCALE GENOMIC DNA]</scope>
    <source>
        <strain evidence="2 3">CCUG 21000</strain>
    </source>
</reference>
<dbReference type="AlphaFoldDB" id="A0A5N5VGR7"/>
<dbReference type="Pfam" id="PF26370">
    <property type="entry name" value="KDD_N"/>
    <property type="match status" value="1"/>
</dbReference>
<dbReference type="Gene3D" id="3.40.50.720">
    <property type="entry name" value="NAD(P)-binding Rossmann-like Domain"/>
    <property type="match status" value="1"/>
</dbReference>
<protein>
    <submittedName>
        <fullName evidence="2">Zn-dependent alcohol dehydrogenase</fullName>
    </submittedName>
</protein>
<dbReference type="Proteomes" id="UP000325690">
    <property type="component" value="Unassembled WGS sequence"/>
</dbReference>
<keyword evidence="3" id="KW-1185">Reference proteome</keyword>
<comment type="caution">
    <text evidence="2">The sequence shown here is derived from an EMBL/GenBank/DDBJ whole genome shotgun (WGS) entry which is preliminary data.</text>
</comment>
<dbReference type="Gene3D" id="3.90.180.10">
    <property type="entry name" value="Medium-chain alcohol dehydrogenases, catalytic domain"/>
    <property type="match status" value="1"/>
</dbReference>
<dbReference type="EMBL" id="ANBP01000001">
    <property type="protein sequence ID" value="KAB7759679.1"/>
    <property type="molecule type" value="Genomic_DNA"/>
</dbReference>
<evidence type="ECO:0000313" key="2">
    <source>
        <dbReference type="EMBL" id="KAB7759679.1"/>
    </source>
</evidence>
<dbReference type="InterPro" id="IPR036291">
    <property type="entry name" value="NAD(P)-bd_dom_sf"/>
</dbReference>
<gene>
    <name evidence="2" type="ORF">MPHL21000_01240</name>
</gene>